<evidence type="ECO:0000313" key="1">
    <source>
        <dbReference type="EMBL" id="MPN47406.1"/>
    </source>
</evidence>
<reference evidence="1" key="1">
    <citation type="submission" date="2019-08" db="EMBL/GenBank/DDBJ databases">
        <authorList>
            <person name="Kucharzyk K."/>
            <person name="Murdoch R.W."/>
            <person name="Higgins S."/>
            <person name="Loffler F."/>
        </authorList>
    </citation>
    <scope>NUCLEOTIDE SEQUENCE</scope>
</reference>
<proteinExistence type="predicted"/>
<gene>
    <name evidence="1" type="ORF">SDC9_195008</name>
</gene>
<sequence length="63" mass="6972">MNLAAFTAVDNNSVVLQRRRQQFEALGGNIPPHRHGRKFDAVCRDAFGRVFGQLGQLPSGIHV</sequence>
<protein>
    <submittedName>
        <fullName evidence="1">Uncharacterized protein</fullName>
    </submittedName>
</protein>
<accession>A0A645I916</accession>
<organism evidence="1">
    <name type="scientific">bioreactor metagenome</name>
    <dbReference type="NCBI Taxonomy" id="1076179"/>
    <lineage>
        <taxon>unclassified sequences</taxon>
        <taxon>metagenomes</taxon>
        <taxon>ecological metagenomes</taxon>
    </lineage>
</organism>
<dbReference type="AlphaFoldDB" id="A0A645I916"/>
<name>A0A645I916_9ZZZZ</name>
<comment type="caution">
    <text evidence="1">The sequence shown here is derived from an EMBL/GenBank/DDBJ whole genome shotgun (WGS) entry which is preliminary data.</text>
</comment>
<dbReference type="EMBL" id="VSSQ01108877">
    <property type="protein sequence ID" value="MPN47406.1"/>
    <property type="molecule type" value="Genomic_DNA"/>
</dbReference>